<sequence length="191" mass="20770">MSLSEQPGEIDVLEGVHNSQTNQVTLHTSNGCSTDTNFKSSASGALTKPDCAAGTDNAGCAFIDSDSRSYGKGFNLQGGGVYAHLWDSEGIKVWFFSRSAIPKDIQDGEPKPYTENWGKPVALWRHGNSCDMTKHFYEHAMIIDTTLCGDWAGNTYKDAGCPGTCADAVKDPKNFDNARWKINYIAVYQAA</sequence>
<dbReference type="PANTHER" id="PTHR10963:SF24">
    <property type="entry name" value="GLYCOSIDASE C21B10.07-RELATED"/>
    <property type="match status" value="1"/>
</dbReference>
<dbReference type="PANTHER" id="PTHR10963">
    <property type="entry name" value="GLYCOSYL HYDROLASE-RELATED"/>
    <property type="match status" value="1"/>
</dbReference>
<gene>
    <name evidence="1" type="ORF">AAF712_008701</name>
</gene>
<dbReference type="InterPro" id="IPR050546">
    <property type="entry name" value="Glycosyl_Hydrlase_16"/>
</dbReference>
<dbReference type="Gene3D" id="2.60.120.200">
    <property type="match status" value="1"/>
</dbReference>
<evidence type="ECO:0000313" key="1">
    <source>
        <dbReference type="EMBL" id="KAL0064401.1"/>
    </source>
</evidence>
<protein>
    <submittedName>
        <fullName evidence="1">Uncharacterized protein</fullName>
    </submittedName>
</protein>
<reference evidence="1 2" key="1">
    <citation type="submission" date="2024-05" db="EMBL/GenBank/DDBJ databases">
        <title>A draft genome resource for the thread blight pathogen Marasmius tenuissimus strain MS-2.</title>
        <authorList>
            <person name="Yulfo-Soto G.E."/>
            <person name="Baruah I.K."/>
            <person name="Amoako-Attah I."/>
            <person name="Bukari Y."/>
            <person name="Meinhardt L.W."/>
            <person name="Bailey B.A."/>
            <person name="Cohen S.P."/>
        </authorList>
    </citation>
    <scope>NUCLEOTIDE SEQUENCE [LARGE SCALE GENOMIC DNA]</scope>
    <source>
        <strain evidence="1 2">MS-2</strain>
    </source>
</reference>
<proteinExistence type="predicted"/>
<dbReference type="InterPro" id="IPR013320">
    <property type="entry name" value="ConA-like_dom_sf"/>
</dbReference>
<dbReference type="Pfam" id="PF26113">
    <property type="entry name" value="GH16_XgeA"/>
    <property type="match status" value="1"/>
</dbReference>
<accession>A0ABR2ZRU8</accession>
<comment type="caution">
    <text evidence="1">The sequence shown here is derived from an EMBL/GenBank/DDBJ whole genome shotgun (WGS) entry which is preliminary data.</text>
</comment>
<name>A0ABR2ZRU8_9AGAR</name>
<dbReference type="SUPFAM" id="SSF49899">
    <property type="entry name" value="Concanavalin A-like lectins/glucanases"/>
    <property type="match status" value="1"/>
</dbReference>
<dbReference type="EMBL" id="JBBXMP010000063">
    <property type="protein sequence ID" value="KAL0064401.1"/>
    <property type="molecule type" value="Genomic_DNA"/>
</dbReference>
<evidence type="ECO:0000313" key="2">
    <source>
        <dbReference type="Proteomes" id="UP001437256"/>
    </source>
</evidence>
<keyword evidence="2" id="KW-1185">Reference proteome</keyword>
<organism evidence="1 2">
    <name type="scientific">Marasmius tenuissimus</name>
    <dbReference type="NCBI Taxonomy" id="585030"/>
    <lineage>
        <taxon>Eukaryota</taxon>
        <taxon>Fungi</taxon>
        <taxon>Dikarya</taxon>
        <taxon>Basidiomycota</taxon>
        <taxon>Agaricomycotina</taxon>
        <taxon>Agaricomycetes</taxon>
        <taxon>Agaricomycetidae</taxon>
        <taxon>Agaricales</taxon>
        <taxon>Marasmiineae</taxon>
        <taxon>Marasmiaceae</taxon>
        <taxon>Marasmius</taxon>
    </lineage>
</organism>
<dbReference type="Proteomes" id="UP001437256">
    <property type="component" value="Unassembled WGS sequence"/>
</dbReference>